<evidence type="ECO:0000256" key="4">
    <source>
        <dbReference type="SAM" id="SignalP"/>
    </source>
</evidence>
<keyword evidence="10" id="KW-1185">Reference proteome</keyword>
<gene>
    <name evidence="9" type="ORF">Q8A70_12860</name>
</gene>
<comment type="subcellular location">
    <subcellularLocation>
        <location evidence="1">Cell envelope</location>
    </subcellularLocation>
</comment>
<feature type="domain" description="Multidrug resistance protein MdtA-like beta-barrel" evidence="7">
    <location>
        <begin position="209"/>
        <end position="298"/>
    </location>
</feature>
<evidence type="ECO:0000259" key="6">
    <source>
        <dbReference type="Pfam" id="PF25917"/>
    </source>
</evidence>
<evidence type="ECO:0000313" key="9">
    <source>
        <dbReference type="EMBL" id="MDQ7248568.1"/>
    </source>
</evidence>
<feature type="domain" description="Multidrug resistance protein MdtA-like alpha-helical hairpin" evidence="5">
    <location>
        <begin position="101"/>
        <end position="171"/>
    </location>
</feature>
<evidence type="ECO:0000259" key="8">
    <source>
        <dbReference type="Pfam" id="PF25967"/>
    </source>
</evidence>
<dbReference type="Pfam" id="PF25917">
    <property type="entry name" value="BSH_RND"/>
    <property type="match status" value="1"/>
</dbReference>
<organism evidence="9 10">
    <name type="scientific">Dongia sedimenti</name>
    <dbReference type="NCBI Taxonomy" id="3064282"/>
    <lineage>
        <taxon>Bacteria</taxon>
        <taxon>Pseudomonadati</taxon>
        <taxon>Pseudomonadota</taxon>
        <taxon>Alphaproteobacteria</taxon>
        <taxon>Rhodospirillales</taxon>
        <taxon>Dongiaceae</taxon>
        <taxon>Dongia</taxon>
    </lineage>
</organism>
<sequence length="384" mass="39678">MKINVLIGLSLTALLLWACDKPAASTAAAQQAAPPEVGVVAVATAPLALSTELPGRVSALMVSEVRPQVGGIVLKRLFVEGADVTEGQVLYQIDPATYQAELASAKANLAKAKATATSLRSKAQRYKELVAINAVAKQDYDDAVASMDAANADIAADAAAVDSAQINLDYTAVKAPISGRIGKSSVTPGALVTASQTTALATIQQLDQVYVDVTQSSIEFLRLKRDLAAGKIVGAGADRAKAKLTLEDGSPYAEAGILQFSDVTVDEGTGSITLRAVFPNPDHDLLPGMYVRASLETGTLDNAILVPQAGVTRDPKGQATALVVGAEDKVEQRIVTTDRAIGDQWLVTDGLKAGDRLIVDGLQKIAVGMVVKPVAPAAKSAGTS</sequence>
<dbReference type="NCBIfam" id="TIGR01730">
    <property type="entry name" value="RND_mfp"/>
    <property type="match status" value="1"/>
</dbReference>
<evidence type="ECO:0000256" key="2">
    <source>
        <dbReference type="ARBA" id="ARBA00009477"/>
    </source>
</evidence>
<dbReference type="Pfam" id="PF25876">
    <property type="entry name" value="HH_MFP_RND"/>
    <property type="match status" value="1"/>
</dbReference>
<dbReference type="RefSeq" id="WP_379956045.1">
    <property type="nucleotide sequence ID" value="NZ_JAUYVI010000004.1"/>
</dbReference>
<feature type="domain" description="Multidrug resistance protein MdtA-like C-terminal permuted SH3" evidence="8">
    <location>
        <begin position="302"/>
        <end position="364"/>
    </location>
</feature>
<comment type="caution">
    <text evidence="9">The sequence shown here is derived from an EMBL/GenBank/DDBJ whole genome shotgun (WGS) entry which is preliminary data.</text>
</comment>
<keyword evidence="3" id="KW-0175">Coiled coil</keyword>
<dbReference type="InterPro" id="IPR058626">
    <property type="entry name" value="MdtA-like_b-barrel"/>
</dbReference>
<accession>A0ABU0YLF4</accession>
<protein>
    <submittedName>
        <fullName evidence="9">Efflux RND transporter periplasmic adaptor subunit</fullName>
    </submittedName>
</protein>
<dbReference type="Proteomes" id="UP001230156">
    <property type="component" value="Unassembled WGS sequence"/>
</dbReference>
<evidence type="ECO:0000256" key="3">
    <source>
        <dbReference type="SAM" id="Coils"/>
    </source>
</evidence>
<dbReference type="InterPro" id="IPR058627">
    <property type="entry name" value="MdtA-like_C"/>
</dbReference>
<dbReference type="Gene3D" id="2.40.420.20">
    <property type="match status" value="1"/>
</dbReference>
<dbReference type="InterPro" id="IPR058625">
    <property type="entry name" value="MdtA-like_BSH"/>
</dbReference>
<evidence type="ECO:0000259" key="5">
    <source>
        <dbReference type="Pfam" id="PF25876"/>
    </source>
</evidence>
<dbReference type="Gene3D" id="2.40.50.100">
    <property type="match status" value="1"/>
</dbReference>
<evidence type="ECO:0000259" key="7">
    <source>
        <dbReference type="Pfam" id="PF25944"/>
    </source>
</evidence>
<dbReference type="InterPro" id="IPR058624">
    <property type="entry name" value="MdtA-like_HH"/>
</dbReference>
<proteinExistence type="inferred from homology"/>
<dbReference type="PANTHER" id="PTHR30158:SF3">
    <property type="entry name" value="MULTIDRUG EFFLUX PUMP SUBUNIT ACRA-RELATED"/>
    <property type="match status" value="1"/>
</dbReference>
<dbReference type="EMBL" id="JAUYVI010000004">
    <property type="protein sequence ID" value="MDQ7248568.1"/>
    <property type="molecule type" value="Genomic_DNA"/>
</dbReference>
<feature type="signal peptide" evidence="4">
    <location>
        <begin position="1"/>
        <end position="18"/>
    </location>
</feature>
<dbReference type="Gene3D" id="1.10.287.470">
    <property type="entry name" value="Helix hairpin bin"/>
    <property type="match status" value="1"/>
</dbReference>
<name>A0ABU0YLF4_9PROT</name>
<feature type="chain" id="PRO_5047021778" evidence="4">
    <location>
        <begin position="19"/>
        <end position="384"/>
    </location>
</feature>
<dbReference type="Pfam" id="PF25944">
    <property type="entry name" value="Beta-barrel_RND"/>
    <property type="match status" value="1"/>
</dbReference>
<evidence type="ECO:0000313" key="10">
    <source>
        <dbReference type="Proteomes" id="UP001230156"/>
    </source>
</evidence>
<dbReference type="Pfam" id="PF25967">
    <property type="entry name" value="RND-MFP_C"/>
    <property type="match status" value="1"/>
</dbReference>
<evidence type="ECO:0000256" key="1">
    <source>
        <dbReference type="ARBA" id="ARBA00004196"/>
    </source>
</evidence>
<dbReference type="Gene3D" id="2.40.30.170">
    <property type="match status" value="1"/>
</dbReference>
<dbReference type="InterPro" id="IPR006143">
    <property type="entry name" value="RND_pump_MFP"/>
</dbReference>
<dbReference type="SUPFAM" id="SSF111369">
    <property type="entry name" value="HlyD-like secretion proteins"/>
    <property type="match status" value="1"/>
</dbReference>
<reference evidence="10" key="1">
    <citation type="submission" date="2023-08" db="EMBL/GenBank/DDBJ databases">
        <title>Rhodospirillaceae gen. nov., a novel taxon isolated from the Yangtze River Yuezi River estuary sludge.</title>
        <authorList>
            <person name="Ruan L."/>
        </authorList>
    </citation>
    <scope>NUCLEOTIDE SEQUENCE [LARGE SCALE GENOMIC DNA]</scope>
    <source>
        <strain evidence="10">R-7</strain>
    </source>
</reference>
<keyword evidence="4" id="KW-0732">Signal</keyword>
<dbReference type="PANTHER" id="PTHR30158">
    <property type="entry name" value="ACRA/E-RELATED COMPONENT OF DRUG EFFLUX TRANSPORTER"/>
    <property type="match status" value="1"/>
</dbReference>
<comment type="similarity">
    <text evidence="2">Belongs to the membrane fusion protein (MFP) (TC 8.A.1) family.</text>
</comment>
<feature type="domain" description="Multidrug resistance protein MdtA-like barrel-sandwich hybrid" evidence="6">
    <location>
        <begin position="63"/>
        <end position="204"/>
    </location>
</feature>
<feature type="coiled-coil region" evidence="3">
    <location>
        <begin position="102"/>
        <end position="129"/>
    </location>
</feature>